<feature type="compositionally biased region" description="Low complexity" evidence="1">
    <location>
        <begin position="20"/>
        <end position="29"/>
    </location>
</feature>
<feature type="region of interest" description="Disordered" evidence="1">
    <location>
        <begin position="1"/>
        <end position="47"/>
    </location>
</feature>
<organism evidence="2">
    <name type="scientific">Equus asinus asinus</name>
    <dbReference type="NCBI Taxonomy" id="83772"/>
    <lineage>
        <taxon>Eukaryota</taxon>
        <taxon>Metazoa</taxon>
        <taxon>Chordata</taxon>
        <taxon>Craniata</taxon>
        <taxon>Vertebrata</taxon>
        <taxon>Euteleostomi</taxon>
        <taxon>Mammalia</taxon>
        <taxon>Eutheria</taxon>
        <taxon>Laurasiatheria</taxon>
        <taxon>Perissodactyla</taxon>
        <taxon>Equidae</taxon>
        <taxon>Equus</taxon>
    </lineage>
</organism>
<accession>A0A8C4N1B6</accession>
<name>A0A8C4N1B6_EQUAS</name>
<sequence>MEKDATAAHRRHRPGPGAPPSGAKASEAAELQRSRSVGGLLQKGDPPSCIKKLYRESGGNTVGAPCPCSDPTGPGQCGALRSAGGRTNLGLCGQPEGQGRVAAAASREGGDGDVGEHTRKRTWFIVRPRGTPCLHWEPRPREGQQGAWRCHLSP</sequence>
<evidence type="ECO:0000313" key="2">
    <source>
        <dbReference type="Ensembl" id="ENSEASP00005032084.1"/>
    </source>
</evidence>
<dbReference type="PANTHER" id="PTHR39223">
    <property type="entry name" value="RIKEN CDNA 1700029H14 GENE"/>
    <property type="match status" value="1"/>
</dbReference>
<dbReference type="PANTHER" id="PTHR39223:SF1">
    <property type="entry name" value="RIKEN CDNA 1700029H14 GENE"/>
    <property type="match status" value="1"/>
</dbReference>
<evidence type="ECO:0000256" key="1">
    <source>
        <dbReference type="SAM" id="MobiDB-lite"/>
    </source>
</evidence>
<proteinExistence type="predicted"/>
<protein>
    <submittedName>
        <fullName evidence="2">Uncharacterized protein</fullName>
    </submittedName>
</protein>
<reference evidence="2" key="1">
    <citation type="submission" date="2023-03" db="UniProtKB">
        <authorList>
            <consortium name="Ensembl"/>
        </authorList>
    </citation>
    <scope>IDENTIFICATION</scope>
</reference>
<dbReference type="InterPro" id="IPR040020">
    <property type="entry name" value="C13orf46-like"/>
</dbReference>
<dbReference type="Ensembl" id="ENSEAST00005034942.1">
    <property type="protein sequence ID" value="ENSEASP00005032084.1"/>
    <property type="gene ID" value="ENSEASG00005021896.1"/>
</dbReference>
<dbReference type="AlphaFoldDB" id="A0A8C4N1B6"/>
<feature type="region of interest" description="Disordered" evidence="1">
    <location>
        <begin position="95"/>
        <end position="116"/>
    </location>
</feature>